<organism evidence="1 2">
    <name type="scientific">Cenococcum geophilum 1.58</name>
    <dbReference type="NCBI Taxonomy" id="794803"/>
    <lineage>
        <taxon>Eukaryota</taxon>
        <taxon>Fungi</taxon>
        <taxon>Dikarya</taxon>
        <taxon>Ascomycota</taxon>
        <taxon>Pezizomycotina</taxon>
        <taxon>Dothideomycetes</taxon>
        <taxon>Pleosporomycetidae</taxon>
        <taxon>Gloniales</taxon>
        <taxon>Gloniaceae</taxon>
        <taxon>Cenococcum</taxon>
    </lineage>
</organism>
<reference evidence="1 2" key="1">
    <citation type="journal article" date="2016" name="Nat. Commun.">
        <title>Ectomycorrhizal ecology is imprinted in the genome of the dominant symbiotic fungus Cenococcum geophilum.</title>
        <authorList>
            <consortium name="DOE Joint Genome Institute"/>
            <person name="Peter M."/>
            <person name="Kohler A."/>
            <person name="Ohm R.A."/>
            <person name="Kuo A."/>
            <person name="Krutzmann J."/>
            <person name="Morin E."/>
            <person name="Arend M."/>
            <person name="Barry K.W."/>
            <person name="Binder M."/>
            <person name="Choi C."/>
            <person name="Clum A."/>
            <person name="Copeland A."/>
            <person name="Grisel N."/>
            <person name="Haridas S."/>
            <person name="Kipfer T."/>
            <person name="LaButti K."/>
            <person name="Lindquist E."/>
            <person name="Lipzen A."/>
            <person name="Maire R."/>
            <person name="Meier B."/>
            <person name="Mihaltcheva S."/>
            <person name="Molinier V."/>
            <person name="Murat C."/>
            <person name="Poggeler S."/>
            <person name="Quandt C.A."/>
            <person name="Sperisen C."/>
            <person name="Tritt A."/>
            <person name="Tisserant E."/>
            <person name="Crous P.W."/>
            <person name="Henrissat B."/>
            <person name="Nehls U."/>
            <person name="Egli S."/>
            <person name="Spatafora J.W."/>
            <person name="Grigoriev I.V."/>
            <person name="Martin F.M."/>
        </authorList>
    </citation>
    <scope>NUCLEOTIDE SEQUENCE [LARGE SCALE GENOMIC DNA]</scope>
    <source>
        <strain evidence="1 2">1.58</strain>
    </source>
</reference>
<keyword evidence="2" id="KW-1185">Reference proteome</keyword>
<proteinExistence type="predicted"/>
<evidence type="ECO:0000313" key="1">
    <source>
        <dbReference type="EMBL" id="OCK87845.1"/>
    </source>
</evidence>
<accession>A0ACC8ENH1</accession>
<gene>
    <name evidence="1" type="ORF">K441DRAFT_670171</name>
</gene>
<dbReference type="EMBL" id="KV748254">
    <property type="protein sequence ID" value="OCK87845.1"/>
    <property type="molecule type" value="Genomic_DNA"/>
</dbReference>
<sequence>MTGQFEFSTFLENNLANCRQCSHEPDFFNHGGLGDEFCASCDNEHGNAFNINSRAQEVLPIKPALPATPVLPCPDLWNTVMNGLDLDDLPGLSNTGSDENVSTSSSPQQADVDNHLLEDLDFDLLPSPMILMEPQRDVVCELSQPSKGKFHCAFCNSMFTHRYLLNRHTKIHTRPHKCTAIGCKWGFPSQKDLLRHQRTLRHRAAGSRKKDNIDAFLCTFPTCEYSSRGFSRRDNLQRHMSRVHCKTSSEDGK</sequence>
<evidence type="ECO:0000313" key="2">
    <source>
        <dbReference type="Proteomes" id="UP000250078"/>
    </source>
</evidence>
<protein>
    <submittedName>
        <fullName evidence="1">Uncharacterized protein</fullName>
    </submittedName>
</protein>
<dbReference type="Proteomes" id="UP000250078">
    <property type="component" value="Unassembled WGS sequence"/>
</dbReference>
<name>A0ACC8ENH1_9PEZI</name>